<dbReference type="GO" id="GO:1990281">
    <property type="term" value="C:efflux pump complex"/>
    <property type="evidence" value="ECO:0007669"/>
    <property type="project" value="TreeGrafter"/>
</dbReference>
<proteinExistence type="inferred from homology"/>
<comment type="subcellular location">
    <subcellularLocation>
        <location evidence="1">Cell outer membrane</location>
    </subcellularLocation>
</comment>
<dbReference type="EMBL" id="WPIK01000012">
    <property type="protein sequence ID" value="MVN22655.1"/>
    <property type="molecule type" value="Genomic_DNA"/>
</dbReference>
<keyword evidence="8" id="KW-0732">Signal</keyword>
<keyword evidence="4" id="KW-1134">Transmembrane beta strand</keyword>
<dbReference type="GO" id="GO:0009279">
    <property type="term" value="C:cell outer membrane"/>
    <property type="evidence" value="ECO:0007669"/>
    <property type="project" value="UniProtKB-SubCell"/>
</dbReference>
<comment type="similarity">
    <text evidence="2">Belongs to the outer membrane factor (OMF) (TC 1.B.17) family.</text>
</comment>
<feature type="chain" id="PRO_5029581054" evidence="8">
    <location>
        <begin position="28"/>
        <end position="486"/>
    </location>
</feature>
<dbReference type="AlphaFoldDB" id="A0A7K1SZB1"/>
<evidence type="ECO:0000313" key="9">
    <source>
        <dbReference type="EMBL" id="MVN22655.1"/>
    </source>
</evidence>
<dbReference type="Proteomes" id="UP000462014">
    <property type="component" value="Unassembled WGS sequence"/>
</dbReference>
<evidence type="ECO:0000256" key="4">
    <source>
        <dbReference type="ARBA" id="ARBA00022452"/>
    </source>
</evidence>
<dbReference type="Pfam" id="PF02321">
    <property type="entry name" value="OEP"/>
    <property type="match status" value="2"/>
</dbReference>
<dbReference type="InterPro" id="IPR003423">
    <property type="entry name" value="OMP_efflux"/>
</dbReference>
<name>A0A7K1SZB1_9SPHI</name>
<protein>
    <submittedName>
        <fullName evidence="9">TolC family protein</fullName>
    </submittedName>
</protein>
<evidence type="ECO:0000256" key="2">
    <source>
        <dbReference type="ARBA" id="ARBA00007613"/>
    </source>
</evidence>
<keyword evidence="5" id="KW-0812">Transmembrane</keyword>
<keyword evidence="7" id="KW-0998">Cell outer membrane</keyword>
<evidence type="ECO:0000256" key="5">
    <source>
        <dbReference type="ARBA" id="ARBA00022692"/>
    </source>
</evidence>
<sequence>MRLKKSKMKLRSFCLFLCFFYTIKVVAQDSTRNITSLNIQKCVEIAISNNLNVAQSELAAKRANIGFNQAKLNLLPNFGANVQQGLNQGRSIDPFTNAYLNQQINYTNYSVGGSIILFNGFVLWNTIKQNLLAFEASKQELQQQKDNLTLNVILAYLQILNNQELVNQSRNQAAVTQEQIRRSEILNKDGAIAPYQLADLKGQLSNDSLSIINNQNNLEAAKVALAQYMNVPYQKQQLFEPLNAEQLSSSYNNNPDAIYHAALEQLSLVKASNLRTKSAAKAVSSAHGYLYPTLSLNAYLYTNYSSAASKSIFTDSARVATNDYVNLQNGTRSYVMANQNNYRQEKISYQDQFKNNYNSAITLGLQIPIFTNWVARNRIALAKIDLKNAELVEQTTRIQLKQSVEQAFFNMIAAFSRYKTLQSQVSSYIESFKATEVKFNAGVGTSVDYTVAKNKLDAANINLISARYDYVLRMKILDYYQGKLTW</sequence>
<feature type="signal peptide" evidence="8">
    <location>
        <begin position="1"/>
        <end position="27"/>
    </location>
</feature>
<evidence type="ECO:0000256" key="6">
    <source>
        <dbReference type="ARBA" id="ARBA00023136"/>
    </source>
</evidence>
<comment type="caution">
    <text evidence="9">The sequence shown here is derived from an EMBL/GenBank/DDBJ whole genome shotgun (WGS) entry which is preliminary data.</text>
</comment>
<reference evidence="9 10" key="1">
    <citation type="submission" date="2019-12" db="EMBL/GenBank/DDBJ databases">
        <title>Mucilaginibacter sp. HMF7410 genome sequencing and assembly.</title>
        <authorList>
            <person name="Kang H."/>
            <person name="Cha I."/>
            <person name="Kim H."/>
            <person name="Joh K."/>
        </authorList>
    </citation>
    <scope>NUCLEOTIDE SEQUENCE [LARGE SCALE GENOMIC DNA]</scope>
    <source>
        <strain evidence="9 10">HMF7410</strain>
    </source>
</reference>
<dbReference type="PANTHER" id="PTHR30026">
    <property type="entry name" value="OUTER MEMBRANE PROTEIN TOLC"/>
    <property type="match status" value="1"/>
</dbReference>
<accession>A0A7K1SZB1</accession>
<dbReference type="Gene3D" id="1.20.1600.10">
    <property type="entry name" value="Outer membrane efflux proteins (OEP)"/>
    <property type="match status" value="1"/>
</dbReference>
<evidence type="ECO:0000256" key="1">
    <source>
        <dbReference type="ARBA" id="ARBA00004442"/>
    </source>
</evidence>
<dbReference type="GO" id="GO:0015562">
    <property type="term" value="F:efflux transmembrane transporter activity"/>
    <property type="evidence" value="ECO:0007669"/>
    <property type="project" value="InterPro"/>
</dbReference>
<dbReference type="PANTHER" id="PTHR30026:SF20">
    <property type="entry name" value="OUTER MEMBRANE PROTEIN TOLC"/>
    <property type="match status" value="1"/>
</dbReference>
<keyword evidence="10" id="KW-1185">Reference proteome</keyword>
<keyword evidence="6" id="KW-0472">Membrane</keyword>
<organism evidence="9 10">
    <name type="scientific">Mucilaginibacter arboris</name>
    <dbReference type="NCBI Taxonomy" id="2682090"/>
    <lineage>
        <taxon>Bacteria</taxon>
        <taxon>Pseudomonadati</taxon>
        <taxon>Bacteroidota</taxon>
        <taxon>Sphingobacteriia</taxon>
        <taxon>Sphingobacteriales</taxon>
        <taxon>Sphingobacteriaceae</taxon>
        <taxon>Mucilaginibacter</taxon>
    </lineage>
</organism>
<dbReference type="SUPFAM" id="SSF56954">
    <property type="entry name" value="Outer membrane efflux proteins (OEP)"/>
    <property type="match status" value="1"/>
</dbReference>
<evidence type="ECO:0000313" key="10">
    <source>
        <dbReference type="Proteomes" id="UP000462014"/>
    </source>
</evidence>
<evidence type="ECO:0000256" key="7">
    <source>
        <dbReference type="ARBA" id="ARBA00023237"/>
    </source>
</evidence>
<keyword evidence="3" id="KW-0813">Transport</keyword>
<gene>
    <name evidence="9" type="ORF">GO621_14070</name>
</gene>
<evidence type="ECO:0000256" key="8">
    <source>
        <dbReference type="SAM" id="SignalP"/>
    </source>
</evidence>
<evidence type="ECO:0000256" key="3">
    <source>
        <dbReference type="ARBA" id="ARBA00022448"/>
    </source>
</evidence>
<dbReference type="InterPro" id="IPR051906">
    <property type="entry name" value="TolC-like"/>
</dbReference>
<dbReference type="GO" id="GO:0015288">
    <property type="term" value="F:porin activity"/>
    <property type="evidence" value="ECO:0007669"/>
    <property type="project" value="TreeGrafter"/>
</dbReference>